<reference evidence="7" key="1">
    <citation type="journal article" date="2018" name="Nat. Microbiol.">
        <title>Leveraging single-cell genomics to expand the fungal tree of life.</title>
        <authorList>
            <person name="Ahrendt S.R."/>
            <person name="Quandt C.A."/>
            <person name="Ciobanu D."/>
            <person name="Clum A."/>
            <person name="Salamov A."/>
            <person name="Andreopoulos B."/>
            <person name="Cheng J.F."/>
            <person name="Woyke T."/>
            <person name="Pelin A."/>
            <person name="Henrissat B."/>
            <person name="Reynolds N.K."/>
            <person name="Benny G.L."/>
            <person name="Smith M.E."/>
            <person name="James T.Y."/>
            <person name="Grigoriev I.V."/>
        </authorList>
    </citation>
    <scope>NUCLEOTIDE SEQUENCE [LARGE SCALE GENOMIC DNA]</scope>
    <source>
        <strain evidence="7">RSA 1356</strain>
    </source>
</reference>
<feature type="transmembrane region" description="Helical" evidence="5">
    <location>
        <begin position="169"/>
        <end position="190"/>
    </location>
</feature>
<dbReference type="GO" id="GO:0016020">
    <property type="term" value="C:membrane"/>
    <property type="evidence" value="ECO:0007669"/>
    <property type="project" value="InterPro"/>
</dbReference>
<dbReference type="Pfam" id="PF04750">
    <property type="entry name" value="Far-17a_AIG1"/>
    <property type="match status" value="2"/>
</dbReference>
<accession>A0A4P9XW24</accession>
<keyword evidence="7" id="KW-1185">Reference proteome</keyword>
<keyword evidence="2 5" id="KW-0812">Transmembrane</keyword>
<dbReference type="PANTHER" id="PTHR10989:SF16">
    <property type="entry name" value="AT02829P-RELATED"/>
    <property type="match status" value="1"/>
</dbReference>
<name>A0A4P9XW24_9FUNG</name>
<protein>
    <submittedName>
        <fullName evidence="6">FAR-17a/AIG1-like protein</fullName>
    </submittedName>
</protein>
<feature type="transmembrane region" description="Helical" evidence="5">
    <location>
        <begin position="119"/>
        <end position="135"/>
    </location>
</feature>
<keyword evidence="3 5" id="KW-1133">Transmembrane helix</keyword>
<evidence type="ECO:0000313" key="7">
    <source>
        <dbReference type="Proteomes" id="UP000271241"/>
    </source>
</evidence>
<proteinExistence type="predicted"/>
<evidence type="ECO:0000256" key="3">
    <source>
        <dbReference type="ARBA" id="ARBA00022989"/>
    </source>
</evidence>
<gene>
    <name evidence="6" type="ORF">THASP1DRAFT_27970</name>
</gene>
<dbReference type="PANTHER" id="PTHR10989">
    <property type="entry name" value="ANDROGEN-INDUCED PROTEIN 1-RELATED"/>
    <property type="match status" value="1"/>
</dbReference>
<dbReference type="Proteomes" id="UP000271241">
    <property type="component" value="Unassembled WGS sequence"/>
</dbReference>
<keyword evidence="4 5" id="KW-0472">Membrane</keyword>
<evidence type="ECO:0000256" key="2">
    <source>
        <dbReference type="ARBA" id="ARBA00022692"/>
    </source>
</evidence>
<feature type="transmembrane region" description="Helical" evidence="5">
    <location>
        <begin position="12"/>
        <end position="31"/>
    </location>
</feature>
<feature type="transmembrane region" description="Helical" evidence="5">
    <location>
        <begin position="147"/>
        <end position="163"/>
    </location>
</feature>
<dbReference type="OrthoDB" id="1898221at2759"/>
<evidence type="ECO:0000256" key="5">
    <source>
        <dbReference type="SAM" id="Phobius"/>
    </source>
</evidence>
<evidence type="ECO:0000256" key="1">
    <source>
        <dbReference type="ARBA" id="ARBA00004127"/>
    </source>
</evidence>
<dbReference type="AlphaFoldDB" id="A0A4P9XW24"/>
<dbReference type="InterPro" id="IPR006838">
    <property type="entry name" value="ADTRP_AIG1"/>
</dbReference>
<organism evidence="6 7">
    <name type="scientific">Thamnocephalis sphaerospora</name>
    <dbReference type="NCBI Taxonomy" id="78915"/>
    <lineage>
        <taxon>Eukaryota</taxon>
        <taxon>Fungi</taxon>
        <taxon>Fungi incertae sedis</taxon>
        <taxon>Zoopagomycota</taxon>
        <taxon>Zoopagomycotina</taxon>
        <taxon>Zoopagomycetes</taxon>
        <taxon>Zoopagales</taxon>
        <taxon>Sigmoideomycetaceae</taxon>
        <taxon>Thamnocephalis</taxon>
    </lineage>
</organism>
<evidence type="ECO:0000313" key="6">
    <source>
        <dbReference type="EMBL" id="RKP10242.1"/>
    </source>
</evidence>
<dbReference type="GO" id="GO:0012505">
    <property type="term" value="C:endomembrane system"/>
    <property type="evidence" value="ECO:0007669"/>
    <property type="project" value="UniProtKB-SubCell"/>
</dbReference>
<evidence type="ECO:0000256" key="4">
    <source>
        <dbReference type="ARBA" id="ARBA00023136"/>
    </source>
</evidence>
<feature type="transmembrane region" description="Helical" evidence="5">
    <location>
        <begin position="75"/>
        <end position="99"/>
    </location>
</feature>
<feature type="transmembrane region" description="Helical" evidence="5">
    <location>
        <begin position="268"/>
        <end position="285"/>
    </location>
</feature>
<sequence length="300" mass="34056">MMDTAAMVHRPALHAASIASFTYSFWLLTQLTNKADDAFGWHFIYLTILGLGLSLLVFALALVHDMTLISAVDRIKRAVLVLAFPLEALISLLYWGIVLYDDSLMHGEGQERLPFLQDAGYHLLPVLALWCELLVYSSNFKRSIKHAQAIIGFAVLYGAWLQVCYHQNGFWLETIVTLLYFAMMTIDQGLLFDDRDTTIPPLIDAGIHLLPTALLWLELLVFTPAFHYAIGHIVLIMAFSMGYSGWIELCFQRNAFWPYPFLSELDSFQRLAFYGIICALAIGIYRCGKCWHCASQYVTH</sequence>
<dbReference type="EMBL" id="KZ992462">
    <property type="protein sequence ID" value="RKP10242.1"/>
    <property type="molecule type" value="Genomic_DNA"/>
</dbReference>
<feature type="transmembrane region" description="Helical" evidence="5">
    <location>
        <begin position="43"/>
        <end position="63"/>
    </location>
</feature>
<comment type="subcellular location">
    <subcellularLocation>
        <location evidence="1">Endomembrane system</location>
        <topology evidence="1">Multi-pass membrane protein</topology>
    </subcellularLocation>
</comment>